<dbReference type="GO" id="GO:0004521">
    <property type="term" value="F:RNA endonuclease activity"/>
    <property type="evidence" value="ECO:0007669"/>
    <property type="project" value="TreeGrafter"/>
</dbReference>
<name>A0A9X5CBX4_9FIRM</name>
<dbReference type="Proteomes" id="UP000474104">
    <property type="component" value="Unassembled WGS sequence"/>
</dbReference>
<dbReference type="GO" id="GO:0003677">
    <property type="term" value="F:DNA binding"/>
    <property type="evidence" value="ECO:0007669"/>
    <property type="project" value="InterPro"/>
</dbReference>
<dbReference type="GO" id="GO:0006402">
    <property type="term" value="P:mRNA catabolic process"/>
    <property type="evidence" value="ECO:0007669"/>
    <property type="project" value="TreeGrafter"/>
</dbReference>
<dbReference type="EMBL" id="VIRB01000088">
    <property type="protein sequence ID" value="NDO69927.1"/>
    <property type="molecule type" value="Genomic_DNA"/>
</dbReference>
<dbReference type="PANTHER" id="PTHR33988">
    <property type="entry name" value="ENDORIBONUCLEASE MAZF-RELATED"/>
    <property type="match status" value="1"/>
</dbReference>
<dbReference type="Gene3D" id="2.30.30.110">
    <property type="match status" value="1"/>
</dbReference>
<organism evidence="3 4">
    <name type="scientific">Schaedlerella arabinosiphila</name>
    <dbReference type="NCBI Taxonomy" id="2044587"/>
    <lineage>
        <taxon>Bacteria</taxon>
        <taxon>Bacillati</taxon>
        <taxon>Bacillota</taxon>
        <taxon>Clostridia</taxon>
        <taxon>Lachnospirales</taxon>
        <taxon>Lachnospiraceae</taxon>
        <taxon>Schaedlerella</taxon>
    </lineage>
</organism>
<sequence length="179" mass="20649">MEERKIRRGDIYHADLNPVFGSEQGGYRPVLVIQNNRGNQYSPTVIVAAITSRPKSKMPTHVPVPADMQGLEKDSVVLLEQVRTLDKKRLGDYIGTLDRRQMMKVDKALCSSTGMRKRDKPILMCLCPICAKPFYDSKEHFIQRADKNQNLKDTCMFCNSRQGYDYLIRRRYCGENKDN</sequence>
<accession>A0A9X5CBX4</accession>
<proteinExistence type="inferred from homology"/>
<dbReference type="InterPro" id="IPR003477">
    <property type="entry name" value="PemK-like"/>
</dbReference>
<reference evidence="3 4" key="1">
    <citation type="submission" date="2019-07" db="EMBL/GenBank/DDBJ databases">
        <title>Draft genome sequences of 15 bacterial species constituting the stable defined intestinal microbiota of the GM15 gnotobiotic mouse model.</title>
        <authorList>
            <person name="Elie C."/>
            <person name="Mathieu A."/>
            <person name="Saliou A."/>
            <person name="Darnaud M."/>
            <person name="Leulier F."/>
            <person name="Tamellini A."/>
        </authorList>
    </citation>
    <scope>NUCLEOTIDE SEQUENCE [LARGE SCALE GENOMIC DNA]</scope>
    <source>
        <strain evidence="4">ASF 502</strain>
    </source>
</reference>
<dbReference type="Pfam" id="PF02452">
    <property type="entry name" value="PemK_toxin"/>
    <property type="match status" value="1"/>
</dbReference>
<protein>
    <submittedName>
        <fullName evidence="3">Type II toxin-antitoxin system PemK/MazF family toxin</fullName>
    </submittedName>
</protein>
<evidence type="ECO:0000256" key="1">
    <source>
        <dbReference type="ARBA" id="ARBA00007521"/>
    </source>
</evidence>
<comment type="similarity">
    <text evidence="1">Belongs to the PemK/MazF family.</text>
</comment>
<dbReference type="SUPFAM" id="SSF50118">
    <property type="entry name" value="Cell growth inhibitor/plasmid maintenance toxic component"/>
    <property type="match status" value="1"/>
</dbReference>
<evidence type="ECO:0000313" key="4">
    <source>
        <dbReference type="Proteomes" id="UP000474104"/>
    </source>
</evidence>
<evidence type="ECO:0000256" key="2">
    <source>
        <dbReference type="ARBA" id="ARBA00022649"/>
    </source>
</evidence>
<comment type="caution">
    <text evidence="3">The sequence shown here is derived from an EMBL/GenBank/DDBJ whole genome shotgun (WGS) entry which is preliminary data.</text>
</comment>
<dbReference type="OrthoDB" id="9808744at2"/>
<evidence type="ECO:0000313" key="3">
    <source>
        <dbReference type="EMBL" id="NDO69927.1"/>
    </source>
</evidence>
<dbReference type="PANTHER" id="PTHR33988:SF2">
    <property type="entry name" value="ENDORIBONUCLEASE MAZF"/>
    <property type="match status" value="1"/>
</dbReference>
<dbReference type="AlphaFoldDB" id="A0A9X5CBX4"/>
<gene>
    <name evidence="3" type="ORF">FMM80_15105</name>
</gene>
<dbReference type="InterPro" id="IPR011067">
    <property type="entry name" value="Plasmid_toxin/cell-grow_inhib"/>
</dbReference>
<keyword evidence="2" id="KW-1277">Toxin-antitoxin system</keyword>
<dbReference type="GO" id="GO:0016075">
    <property type="term" value="P:rRNA catabolic process"/>
    <property type="evidence" value="ECO:0007669"/>
    <property type="project" value="TreeGrafter"/>
</dbReference>